<dbReference type="Proteomes" id="UP000669133">
    <property type="component" value="Unassembled WGS sequence"/>
</dbReference>
<evidence type="ECO:0000313" key="3">
    <source>
        <dbReference type="EMBL" id="KAG5416930.1"/>
    </source>
</evidence>
<feature type="compositionally biased region" description="Basic and acidic residues" evidence="2">
    <location>
        <begin position="294"/>
        <end position="303"/>
    </location>
</feature>
<feature type="compositionally biased region" description="Basic and acidic residues" evidence="2">
    <location>
        <begin position="408"/>
        <end position="423"/>
    </location>
</feature>
<feature type="coiled-coil region" evidence="1">
    <location>
        <begin position="145"/>
        <end position="212"/>
    </location>
</feature>
<reference evidence="3 4" key="1">
    <citation type="submission" date="2020-12" db="EMBL/GenBank/DDBJ databases">
        <title>Effect of drift, selection, and recombination on the evolution of hybrid genomes in Candida yeast pathogens.</title>
        <authorList>
            <person name="Mixao V."/>
            <person name="Ksiezopolska E."/>
            <person name="Saus E."/>
            <person name="Boekhout T."/>
            <person name="Gacser A."/>
            <person name="Gabaldon T."/>
        </authorList>
    </citation>
    <scope>NUCLEOTIDE SEQUENCE [LARGE SCALE GENOMIC DNA]</scope>
    <source>
        <strain evidence="3 4">BP57</strain>
    </source>
</reference>
<dbReference type="GeneID" id="93653190"/>
<feature type="region of interest" description="Disordered" evidence="2">
    <location>
        <begin position="392"/>
        <end position="440"/>
    </location>
</feature>
<feature type="region of interest" description="Disordered" evidence="2">
    <location>
        <begin position="285"/>
        <end position="336"/>
    </location>
</feature>
<protein>
    <submittedName>
        <fullName evidence="3">Uncharacterized protein</fullName>
    </submittedName>
</protein>
<sequence length="654" mass="73913">MESSGTLKRTESASPSMNPISPTTLDNLSMNLRERNYDDYKFKDDISSPLLQTPKSGRRVLDSRGSASPMPPYRYLHTPKRSPTKPPISPSKNYSESVNRQRATARGSPIKQRHGTEEMYKWSSSAQIDSLKDENTKLHRDLEKADFHRKENVRLQKELDKLENIKVEHLQSEKDKQHWKIQSERCEEEIKRLKASLELKDAKLTHQQLEIERLTKLKREQASTIAENNRKINELRRCKDLGLEHCSKLETYVDIYAGQIEELRSYNKYLKEKLRDQKEYSFGKTGGLLNKQVQTERRNRDVASEGSPSLSKESAKESASKEEPDPSPAFRASDNSDSIVEKVASILLGKIGTENSGAKGNEPLRNGENLDVERLADALLRRLTEVESVIPRSEGQEFSKRQGSSSESSRRDSADTHQYRQPDVESVDQLSKDDTPSVSKSIEELRKEVEQIKLMAQSWASNGVNKGEHAAAADNCNAKLNALAQKTNTVQDNGSKHQPQINDPVDSLDKSQSGSRHPSTAQSNAQTQTYSIPTKNLNVTKDTSQVNDDSGQGATTKHERFNIDKSTQTLNSVPSTAQAEYDDSSYPKSNEECQRDSSKFDQVEIDPQFAHIKSSDKLSSQHEFYTMNPRDSMCVCHQCQAIDDYTNSRKTWVA</sequence>
<keyword evidence="1" id="KW-0175">Coiled coil</keyword>
<feature type="region of interest" description="Disordered" evidence="2">
    <location>
        <begin position="1"/>
        <end position="123"/>
    </location>
</feature>
<dbReference type="EMBL" id="JAEOAQ010000007">
    <property type="protein sequence ID" value="KAG5416930.1"/>
    <property type="molecule type" value="Genomic_DNA"/>
</dbReference>
<accession>A0A8H8D9J7</accession>
<dbReference type="OrthoDB" id="4026401at2759"/>
<feature type="compositionally biased region" description="Basic and acidic residues" evidence="2">
    <location>
        <begin position="313"/>
        <end position="324"/>
    </location>
</feature>
<evidence type="ECO:0000256" key="2">
    <source>
        <dbReference type="SAM" id="MobiDB-lite"/>
    </source>
</evidence>
<gene>
    <name evidence="3" type="ORF">I9W82_004561</name>
</gene>
<keyword evidence="4" id="KW-1185">Reference proteome</keyword>
<dbReference type="AlphaFoldDB" id="A0A8H8D9J7"/>
<comment type="caution">
    <text evidence="3">The sequence shown here is derived from an EMBL/GenBank/DDBJ whole genome shotgun (WGS) entry which is preliminary data.</text>
</comment>
<feature type="compositionally biased region" description="Polar residues" evidence="2">
    <location>
        <begin position="489"/>
        <end position="501"/>
    </location>
</feature>
<feature type="compositionally biased region" description="Polar residues" evidence="2">
    <location>
        <begin position="564"/>
        <end position="578"/>
    </location>
</feature>
<name>A0A8H8D9J7_9ASCO</name>
<evidence type="ECO:0000256" key="1">
    <source>
        <dbReference type="SAM" id="Coils"/>
    </source>
</evidence>
<feature type="compositionally biased region" description="Polar residues" evidence="2">
    <location>
        <begin position="1"/>
        <end position="30"/>
    </location>
</feature>
<feature type="compositionally biased region" description="Basic and acidic residues" evidence="2">
    <location>
        <begin position="32"/>
        <end position="46"/>
    </location>
</feature>
<proteinExistence type="predicted"/>
<dbReference type="RefSeq" id="XP_067546046.1">
    <property type="nucleotide sequence ID" value="XM_067693646.1"/>
</dbReference>
<feature type="compositionally biased region" description="Polar residues" evidence="2">
    <location>
        <begin position="510"/>
        <end position="555"/>
    </location>
</feature>
<evidence type="ECO:0000313" key="4">
    <source>
        <dbReference type="Proteomes" id="UP000669133"/>
    </source>
</evidence>
<feature type="compositionally biased region" description="Polar residues" evidence="2">
    <location>
        <begin position="90"/>
        <end position="102"/>
    </location>
</feature>
<feature type="region of interest" description="Disordered" evidence="2">
    <location>
        <begin position="489"/>
        <end position="596"/>
    </location>
</feature>
<feature type="compositionally biased region" description="Basic and acidic residues" evidence="2">
    <location>
        <begin position="430"/>
        <end position="440"/>
    </location>
</feature>
<organism evidence="3 4">
    <name type="scientific">Candida metapsilosis</name>
    <dbReference type="NCBI Taxonomy" id="273372"/>
    <lineage>
        <taxon>Eukaryota</taxon>
        <taxon>Fungi</taxon>
        <taxon>Dikarya</taxon>
        <taxon>Ascomycota</taxon>
        <taxon>Saccharomycotina</taxon>
        <taxon>Pichiomycetes</taxon>
        <taxon>Debaryomycetaceae</taxon>
        <taxon>Candida/Lodderomyces clade</taxon>
        <taxon>Candida</taxon>
    </lineage>
</organism>